<feature type="region of interest" description="Disordered" evidence="8">
    <location>
        <begin position="245"/>
        <end position="311"/>
    </location>
</feature>
<comment type="caution">
    <text evidence="12">The sequence shown here is derived from an EMBL/GenBank/DDBJ whole genome shotgun (WGS) entry which is preliminary data.</text>
</comment>
<evidence type="ECO:0000259" key="10">
    <source>
        <dbReference type="Pfam" id="PF17917"/>
    </source>
</evidence>
<feature type="domain" description="Reverse transcriptase" evidence="9">
    <location>
        <begin position="708"/>
        <end position="864"/>
    </location>
</feature>
<evidence type="ECO:0000256" key="2">
    <source>
        <dbReference type="ARBA" id="ARBA00022679"/>
    </source>
</evidence>
<dbReference type="PANTHER" id="PTHR37984:SF5">
    <property type="entry name" value="PROTEIN NYNRIN-LIKE"/>
    <property type="match status" value="1"/>
</dbReference>
<organism evidence="12 13">
    <name type="scientific">Mikania micrantha</name>
    <name type="common">bitter vine</name>
    <dbReference type="NCBI Taxonomy" id="192012"/>
    <lineage>
        <taxon>Eukaryota</taxon>
        <taxon>Viridiplantae</taxon>
        <taxon>Streptophyta</taxon>
        <taxon>Embryophyta</taxon>
        <taxon>Tracheophyta</taxon>
        <taxon>Spermatophyta</taxon>
        <taxon>Magnoliopsida</taxon>
        <taxon>eudicotyledons</taxon>
        <taxon>Gunneridae</taxon>
        <taxon>Pentapetalae</taxon>
        <taxon>asterids</taxon>
        <taxon>campanulids</taxon>
        <taxon>Asterales</taxon>
        <taxon>Asteraceae</taxon>
        <taxon>Asteroideae</taxon>
        <taxon>Heliantheae alliance</taxon>
        <taxon>Eupatorieae</taxon>
        <taxon>Mikania</taxon>
    </lineage>
</organism>
<keyword evidence="5" id="KW-0255">Endonuclease</keyword>
<evidence type="ECO:0000256" key="1">
    <source>
        <dbReference type="ARBA" id="ARBA00012493"/>
    </source>
</evidence>
<dbReference type="CDD" id="cd09274">
    <property type="entry name" value="RNase_HI_RT_Ty3"/>
    <property type="match status" value="1"/>
</dbReference>
<keyword evidence="13" id="KW-1185">Reference proteome</keyword>
<protein>
    <recommendedName>
        <fullName evidence="1">RNA-directed DNA polymerase</fullName>
        <ecNumber evidence="1">2.7.7.49</ecNumber>
    </recommendedName>
</protein>
<keyword evidence="7" id="KW-0695">RNA-directed DNA polymerase</keyword>
<evidence type="ECO:0000256" key="4">
    <source>
        <dbReference type="ARBA" id="ARBA00022722"/>
    </source>
</evidence>
<keyword evidence="2" id="KW-0808">Transferase</keyword>
<dbReference type="Proteomes" id="UP000326396">
    <property type="component" value="Linkage Group LG10"/>
</dbReference>
<dbReference type="FunFam" id="3.30.70.270:FF:000020">
    <property type="entry name" value="Transposon Tf2-6 polyprotein-like Protein"/>
    <property type="match status" value="1"/>
</dbReference>
<dbReference type="CDD" id="cd01647">
    <property type="entry name" value="RT_LTR"/>
    <property type="match status" value="1"/>
</dbReference>
<evidence type="ECO:0000256" key="3">
    <source>
        <dbReference type="ARBA" id="ARBA00022695"/>
    </source>
</evidence>
<dbReference type="InterPro" id="IPR043502">
    <property type="entry name" value="DNA/RNA_pol_sf"/>
</dbReference>
<dbReference type="InterPro" id="IPR043128">
    <property type="entry name" value="Rev_trsase/Diguanyl_cyclase"/>
</dbReference>
<dbReference type="PANTHER" id="PTHR37984">
    <property type="entry name" value="PROTEIN CBG26694"/>
    <property type="match status" value="1"/>
</dbReference>
<evidence type="ECO:0000259" key="11">
    <source>
        <dbReference type="Pfam" id="PF17921"/>
    </source>
</evidence>
<evidence type="ECO:0000313" key="12">
    <source>
        <dbReference type="EMBL" id="KAD7117206.1"/>
    </source>
</evidence>
<keyword evidence="6" id="KW-0378">Hydrolase</keyword>
<dbReference type="SUPFAM" id="SSF53098">
    <property type="entry name" value="Ribonuclease H-like"/>
    <property type="match status" value="1"/>
</dbReference>
<dbReference type="Pfam" id="PF17921">
    <property type="entry name" value="Integrase_H2C2"/>
    <property type="match status" value="1"/>
</dbReference>
<dbReference type="SUPFAM" id="SSF56672">
    <property type="entry name" value="DNA/RNA polymerases"/>
    <property type="match status" value="1"/>
</dbReference>
<dbReference type="Pfam" id="PF00078">
    <property type="entry name" value="RVT_1"/>
    <property type="match status" value="1"/>
</dbReference>
<dbReference type="InterPro" id="IPR041588">
    <property type="entry name" value="Integrase_H2C2"/>
</dbReference>
<dbReference type="Gene3D" id="3.30.70.270">
    <property type="match status" value="2"/>
</dbReference>
<sequence>MFNTAAGGHIMEMKDTYECIDMFESFARAEQQQKPSARSSITKATNTSSVARGVYLVAPDTSLAATIESLARDMKELKTQLKKCEICRGGHETAECPITDQEQLDSINYGWNNPFTSNFNSNPNPNWNPNSNWRNSNNNMRGNNSYQPRQNQAVNENSGAGPSNSGDPEVKDMLKQQMQMLQQLIAKDQHTQVKLQEHDTLLRNQQSAFLDLQRSVGDIAKRLDERQGGSFLGNTEANLKGHVKAVTTRSGRGGEKEVKKSPDVDEEEPVDEEIEMETHDRVHQRLGPASTTPVGESSVGKKGVEAEKKKIEEKRTPEVDISRLPYPALTLGARCSALVQNKLPEKLDNPGVFTIPCLFGSSSVNHTLADLGASINLMPYSTYQKLDLGDPSPTRMSITLADRSVKYPRGIVENVLVKVDKFVFPTDFFILDMEADDRVPLIMGRPFLCTAKAMIDVFEGKITLRVGEENLTFDVRKSMKHSSSQDDFVYFFDSFIPYIDRCLDYISGSDLLKDQDLGEENQAVEIDASSEHIPSSLASKPPEYPTAFEVFESTDPVEKPSVETPPSLELNELPSHLEYAFLDGDSDLPVIISSSLTEEEKSRLIDVLKANKQAIAWKLMDMKGIHPSFCTHRIFMEEDYKPVVQLQRRLNPNMSEVVKKEVLKLLDAGLIYPISDSAWVSPVQVVPKKGGMTVIMNEKKELIPSTTLTCWRVCIDYRRLNDATRKDHFPLPFIDQMLERLLGQHFYCFLDGFSGYFQIPIAQEDQEKTTFTYPYGTFAYRRMPFGLCNAPATFQRCMMAIFQDMIETSMKVFMDDFSVFGSSFDYCLQNLDRMLARCVETNLMLNWEKCHFMVTKGIVLGHKISRDGIEVDRAKIEMISKLPPPTNVRAVRSFLGHAGFYRRFIKDFSKITRPMTLLLEKDVVFEFSEECMRAFEFLKEKLVSSPILIAPDWSLPYELMCDASDFAVGAVLGQRKDKHFHPIYYASKTLDDAQENYTTTEKELLAVVYAFDKFRSYLVLSKTIVYTDHAALRYLFAKKDGKPRLIRWILLLSEFDIEIKDKKGAENAAVDHLSRLEDPAREKMNEEMIGDTFPHETLISLDTEIVGLVSAGEQGLPWFSDIANYLSEGYMLKGLTSQQRKRFFTEANHYIWDTPYLFREGTYRILRRCVSREEGLDILRHCHEGLTGGHHGPSYTAKKVFDCGFYWPTVFNVAHEFVRCCDACQRTGNISRRNEMPQNPIQGVEVFDIWGIDFMGPFPSSRGNRYILMAIDYVSKWPTRPAPEGPPDVEALQRGVPPERQRILHRVERPQQTFPLREPRPPRITLDIVWEEQQRQGQILRLIMSHLGIEIPKWFRALDPPQQPGGQDDEPHD</sequence>
<dbReference type="Gene3D" id="3.10.10.10">
    <property type="entry name" value="HIV Type 1 Reverse Transcriptase, subunit A, domain 1"/>
    <property type="match status" value="1"/>
</dbReference>
<feature type="domain" description="Reverse transcriptase RNase H-like" evidence="10">
    <location>
        <begin position="952"/>
        <end position="1055"/>
    </location>
</feature>
<dbReference type="GO" id="GO:0003676">
    <property type="term" value="F:nucleic acid binding"/>
    <property type="evidence" value="ECO:0007669"/>
    <property type="project" value="InterPro"/>
</dbReference>
<evidence type="ECO:0000259" key="9">
    <source>
        <dbReference type="Pfam" id="PF00078"/>
    </source>
</evidence>
<feature type="region of interest" description="Disordered" evidence="8">
    <location>
        <begin position="120"/>
        <end position="170"/>
    </location>
</feature>
<feature type="compositionally biased region" description="Basic and acidic residues" evidence="8">
    <location>
        <begin position="302"/>
        <end position="311"/>
    </location>
</feature>
<evidence type="ECO:0000256" key="6">
    <source>
        <dbReference type="ARBA" id="ARBA00022801"/>
    </source>
</evidence>
<dbReference type="GO" id="GO:0016787">
    <property type="term" value="F:hydrolase activity"/>
    <property type="evidence" value="ECO:0007669"/>
    <property type="project" value="UniProtKB-KW"/>
</dbReference>
<dbReference type="GO" id="GO:0004519">
    <property type="term" value="F:endonuclease activity"/>
    <property type="evidence" value="ECO:0007669"/>
    <property type="project" value="UniProtKB-KW"/>
</dbReference>
<dbReference type="OrthoDB" id="1738562at2759"/>
<feature type="compositionally biased region" description="Polar residues" evidence="8">
    <location>
        <begin position="146"/>
        <end position="166"/>
    </location>
</feature>
<dbReference type="Gene3D" id="2.40.70.10">
    <property type="entry name" value="Acid Proteases"/>
    <property type="match status" value="1"/>
</dbReference>
<proteinExistence type="predicted"/>
<dbReference type="EC" id="2.7.7.49" evidence="1"/>
<dbReference type="Gene3D" id="3.30.420.10">
    <property type="entry name" value="Ribonuclease H-like superfamily/Ribonuclease H"/>
    <property type="match status" value="1"/>
</dbReference>
<evidence type="ECO:0000256" key="5">
    <source>
        <dbReference type="ARBA" id="ARBA00022759"/>
    </source>
</evidence>
<dbReference type="Pfam" id="PF17917">
    <property type="entry name" value="RT_RNaseH"/>
    <property type="match status" value="1"/>
</dbReference>
<feature type="domain" description="Integrase zinc-binding" evidence="11">
    <location>
        <begin position="1174"/>
        <end position="1227"/>
    </location>
</feature>
<evidence type="ECO:0000313" key="13">
    <source>
        <dbReference type="Proteomes" id="UP000326396"/>
    </source>
</evidence>
<dbReference type="InterPro" id="IPR021109">
    <property type="entry name" value="Peptidase_aspartic_dom_sf"/>
</dbReference>
<evidence type="ECO:0000256" key="7">
    <source>
        <dbReference type="ARBA" id="ARBA00022918"/>
    </source>
</evidence>
<gene>
    <name evidence="12" type="ORF">E3N88_04474</name>
</gene>
<dbReference type="EMBL" id="SZYD01000002">
    <property type="protein sequence ID" value="KAD7117206.1"/>
    <property type="molecule type" value="Genomic_DNA"/>
</dbReference>
<dbReference type="InterPro" id="IPR050951">
    <property type="entry name" value="Retrovirus_Pol_polyprotein"/>
</dbReference>
<feature type="compositionally biased region" description="Low complexity" evidence="8">
    <location>
        <begin position="120"/>
        <end position="145"/>
    </location>
</feature>
<name>A0A5N6PWE0_9ASTR</name>
<feature type="compositionally biased region" description="Basic and acidic residues" evidence="8">
    <location>
        <begin position="252"/>
        <end position="263"/>
    </location>
</feature>
<dbReference type="CDD" id="cd00303">
    <property type="entry name" value="retropepsin_like"/>
    <property type="match status" value="1"/>
</dbReference>
<evidence type="ECO:0000256" key="8">
    <source>
        <dbReference type="SAM" id="MobiDB-lite"/>
    </source>
</evidence>
<dbReference type="InterPro" id="IPR000477">
    <property type="entry name" value="RT_dom"/>
</dbReference>
<reference evidence="12 13" key="1">
    <citation type="submission" date="2019-05" db="EMBL/GenBank/DDBJ databases">
        <title>Mikania micrantha, genome provides insights into the molecular mechanism of rapid growth.</title>
        <authorList>
            <person name="Liu B."/>
        </authorList>
    </citation>
    <scope>NUCLEOTIDE SEQUENCE [LARGE SCALE GENOMIC DNA]</scope>
    <source>
        <strain evidence="12">NLD-2019</strain>
        <tissue evidence="12">Leaf</tissue>
    </source>
</reference>
<dbReference type="InterPro" id="IPR036397">
    <property type="entry name" value="RNaseH_sf"/>
</dbReference>
<keyword evidence="4" id="KW-0540">Nuclease</keyword>
<dbReference type="Gene3D" id="1.10.340.70">
    <property type="match status" value="1"/>
</dbReference>
<accession>A0A5N6PWE0</accession>
<keyword evidence="3" id="KW-0548">Nucleotidyltransferase</keyword>
<feature type="compositionally biased region" description="Acidic residues" evidence="8">
    <location>
        <begin position="264"/>
        <end position="275"/>
    </location>
</feature>
<dbReference type="GO" id="GO:0003964">
    <property type="term" value="F:RNA-directed DNA polymerase activity"/>
    <property type="evidence" value="ECO:0007669"/>
    <property type="project" value="UniProtKB-KW"/>
</dbReference>
<dbReference type="InterPro" id="IPR041373">
    <property type="entry name" value="RT_RNaseH"/>
</dbReference>
<dbReference type="InterPro" id="IPR012337">
    <property type="entry name" value="RNaseH-like_sf"/>
</dbReference>